<dbReference type="PANTHER" id="PTHR42899:SF1">
    <property type="entry name" value="SPERMATOGENESIS-ASSOCIATED PROTEIN 20"/>
    <property type="match status" value="1"/>
</dbReference>
<proteinExistence type="predicted"/>
<dbReference type="CDD" id="cd02955">
    <property type="entry name" value="SSP411"/>
    <property type="match status" value="1"/>
</dbReference>
<comment type="caution">
    <text evidence="2">The sequence shown here is derived from an EMBL/GenBank/DDBJ whole genome shotgun (WGS) entry which is preliminary data.</text>
</comment>
<protein>
    <submittedName>
        <fullName evidence="2">Uncharacterized protein DUF255</fullName>
    </submittedName>
</protein>
<keyword evidence="3" id="KW-1185">Reference proteome</keyword>
<dbReference type="Pfam" id="PF03190">
    <property type="entry name" value="Thioredox_DsbH"/>
    <property type="match status" value="1"/>
</dbReference>
<dbReference type="RefSeq" id="WP_317128024.1">
    <property type="nucleotide sequence ID" value="NZ_OX156936.1"/>
</dbReference>
<feature type="domain" description="Spermatogenesis-associated protein 20-like TRX" evidence="1">
    <location>
        <begin position="23"/>
        <end position="176"/>
    </location>
</feature>
<dbReference type="Proteomes" id="UP000295455">
    <property type="component" value="Unassembled WGS sequence"/>
</dbReference>
<dbReference type="SUPFAM" id="SSF52833">
    <property type="entry name" value="Thioredoxin-like"/>
    <property type="match status" value="1"/>
</dbReference>
<dbReference type="PANTHER" id="PTHR42899">
    <property type="entry name" value="SPERMATOGENESIS-ASSOCIATED PROTEIN 20"/>
    <property type="match status" value="1"/>
</dbReference>
<dbReference type="InterPro" id="IPR024705">
    <property type="entry name" value="Ssp411"/>
</dbReference>
<evidence type="ECO:0000259" key="1">
    <source>
        <dbReference type="Pfam" id="PF03190"/>
    </source>
</evidence>
<accession>A0A4R1RDX7</accession>
<dbReference type="SUPFAM" id="SSF48208">
    <property type="entry name" value="Six-hairpin glycosidases"/>
    <property type="match status" value="1"/>
</dbReference>
<reference evidence="2 3" key="1">
    <citation type="submission" date="2019-03" db="EMBL/GenBank/DDBJ databases">
        <title>Genomic Encyclopedia of Type Strains, Phase IV (KMG-IV): sequencing the most valuable type-strain genomes for metagenomic binning, comparative biology and taxonomic classification.</title>
        <authorList>
            <person name="Goeker M."/>
        </authorList>
    </citation>
    <scope>NUCLEOTIDE SEQUENCE [LARGE SCALE GENOMIC DNA]</scope>
    <source>
        <strain evidence="2 3">DSM 18792</strain>
    </source>
</reference>
<dbReference type="Gene3D" id="3.40.30.10">
    <property type="entry name" value="Glutaredoxin"/>
    <property type="match status" value="1"/>
</dbReference>
<organism evidence="2 3">
    <name type="scientific">Mariniflexile fucanivorans</name>
    <dbReference type="NCBI Taxonomy" id="264023"/>
    <lineage>
        <taxon>Bacteria</taxon>
        <taxon>Pseudomonadati</taxon>
        <taxon>Bacteroidota</taxon>
        <taxon>Flavobacteriia</taxon>
        <taxon>Flavobacteriales</taxon>
        <taxon>Flavobacteriaceae</taxon>
        <taxon>Mariniflexile</taxon>
    </lineage>
</organism>
<dbReference type="InterPro" id="IPR012341">
    <property type="entry name" value="6hp_glycosidase-like_sf"/>
</dbReference>
<dbReference type="Gene3D" id="1.50.10.10">
    <property type="match status" value="1"/>
</dbReference>
<sequence>MAASFGCANKDSSKKNDNKEFVNDLIHETSPYLLQHAFNPVDWKAWNSETLELAKKSEKLIIISVGYSACHWCHVMEEESFENDSVAKLMNANFVSIKVDREERPDVDQIYMNAIQLMTGSAGWPLNCITLPDGRPIFGGTYFTKDQWIKALTDISNLYKNDPQKVMDYADKLTHGIKTSELVSLNTEDIKFTPKKLSAIIKAWKSNLDFEYGGQATAPKFPMPNNLNFLLRYSFQNDDAQLQSYVMKALTKMADGGLYDQIGGGFSRYSVDAKWHIPHFEKMLYDNAQLVSLYSDAYLISKNDRFKDIVEQTLNFINVELSDESGGFYSSLDADSEDKNGNLKEGVYYSWTEAELKNSF</sequence>
<dbReference type="AlphaFoldDB" id="A0A4R1RDX7"/>
<name>A0A4R1RDX7_9FLAO</name>
<gene>
    <name evidence="2" type="ORF">EV196_108264</name>
</gene>
<dbReference type="InterPro" id="IPR036249">
    <property type="entry name" value="Thioredoxin-like_sf"/>
</dbReference>
<dbReference type="InterPro" id="IPR004879">
    <property type="entry name" value="Ssp411-like_TRX"/>
</dbReference>
<evidence type="ECO:0000313" key="2">
    <source>
        <dbReference type="EMBL" id="TCL64063.1"/>
    </source>
</evidence>
<dbReference type="InterPro" id="IPR008928">
    <property type="entry name" value="6-hairpin_glycosidase_sf"/>
</dbReference>
<dbReference type="GO" id="GO:0005975">
    <property type="term" value="P:carbohydrate metabolic process"/>
    <property type="evidence" value="ECO:0007669"/>
    <property type="project" value="InterPro"/>
</dbReference>
<evidence type="ECO:0000313" key="3">
    <source>
        <dbReference type="Proteomes" id="UP000295455"/>
    </source>
</evidence>
<dbReference type="EMBL" id="SLUP01000008">
    <property type="protein sequence ID" value="TCL64063.1"/>
    <property type="molecule type" value="Genomic_DNA"/>
</dbReference>